<dbReference type="InterPro" id="IPR010319">
    <property type="entry name" value="Transglutaminase-like_Cys_pept"/>
</dbReference>
<dbReference type="PANTHER" id="PTHR39327:SF1">
    <property type="entry name" value="BLR5470 PROTEIN"/>
    <property type="match status" value="1"/>
</dbReference>
<dbReference type="Pfam" id="PF06035">
    <property type="entry name" value="Peptidase_C93"/>
    <property type="match status" value="1"/>
</dbReference>
<accession>A0A178Y622</accession>
<reference evidence="1 2" key="1">
    <citation type="journal article" date="2016" name="Int. J. Syst. Evol. Microbiol.">
        <title>Ensifer glycinis sp. nov., an novel rhizobial species associated with Glycine spp.</title>
        <authorList>
            <person name="Yan H."/>
            <person name="Yan J."/>
            <person name="Sui X.H."/>
            <person name="Wang E.T."/>
            <person name="Chen W.X."/>
            <person name="Zhang X.X."/>
            <person name="Chen W.F."/>
        </authorList>
    </citation>
    <scope>NUCLEOTIDE SEQUENCE [LARGE SCALE GENOMIC DNA]</scope>
    <source>
        <strain evidence="1 2">CCBAU 23380</strain>
    </source>
</reference>
<dbReference type="PANTHER" id="PTHR39327">
    <property type="match status" value="1"/>
</dbReference>
<protein>
    <recommendedName>
        <fullName evidence="3">Transglutaminase</fullName>
    </recommendedName>
</protein>
<sequence length="204" mass="22241">MFQSVAFRVSSIPAARKWQAVFPEIATANLKDCKGLGECMAKKSLRAAIDGSTSGSFRQKLNSVNRAVNTLVRYQPDAENYGSMDHWALPREILVRGKGDCEDYAILKMATLKEAGLPPQAMSIVVLRDTRRNLYHAVLSVTTSQGNFILDNLSDDVKLDIALPNYQPLYSVSAERTWIHGIKATGSKIAAAPSLDVMPGEGGL</sequence>
<name>A0A178Y622_9HYPH</name>
<organism evidence="1 2">
    <name type="scientific">Sinorhizobium glycinis</name>
    <dbReference type="NCBI Taxonomy" id="1472378"/>
    <lineage>
        <taxon>Bacteria</taxon>
        <taxon>Pseudomonadati</taxon>
        <taxon>Pseudomonadota</taxon>
        <taxon>Alphaproteobacteria</taxon>
        <taxon>Hyphomicrobiales</taxon>
        <taxon>Rhizobiaceae</taxon>
        <taxon>Sinorhizobium/Ensifer group</taxon>
        <taxon>Sinorhizobium</taxon>
    </lineage>
</organism>
<evidence type="ECO:0008006" key="3">
    <source>
        <dbReference type="Google" id="ProtNLM"/>
    </source>
</evidence>
<gene>
    <name evidence="1" type="ORF">AU381_26950</name>
</gene>
<keyword evidence="2" id="KW-1185">Reference proteome</keyword>
<evidence type="ECO:0000313" key="1">
    <source>
        <dbReference type="EMBL" id="OAP43010.1"/>
    </source>
</evidence>
<proteinExistence type="predicted"/>
<dbReference type="Proteomes" id="UP000094025">
    <property type="component" value="Unassembled WGS sequence"/>
</dbReference>
<evidence type="ECO:0000313" key="2">
    <source>
        <dbReference type="Proteomes" id="UP000094025"/>
    </source>
</evidence>
<dbReference type="SUPFAM" id="SSF54001">
    <property type="entry name" value="Cysteine proteinases"/>
    <property type="match status" value="1"/>
</dbReference>
<comment type="caution">
    <text evidence="1">The sequence shown here is derived from an EMBL/GenBank/DDBJ whole genome shotgun (WGS) entry which is preliminary data.</text>
</comment>
<dbReference type="AlphaFoldDB" id="A0A178Y622"/>
<dbReference type="InterPro" id="IPR038765">
    <property type="entry name" value="Papain-like_cys_pep_sf"/>
</dbReference>
<dbReference type="EMBL" id="LPUX01000049">
    <property type="protein sequence ID" value="OAP43010.1"/>
    <property type="molecule type" value="Genomic_DNA"/>
</dbReference>
<dbReference type="Gene3D" id="3.10.620.30">
    <property type="match status" value="1"/>
</dbReference>
<dbReference type="STRING" id="1472378.AU381_26950"/>